<feature type="compositionally biased region" description="Low complexity" evidence="1">
    <location>
        <begin position="126"/>
        <end position="152"/>
    </location>
</feature>
<comment type="caution">
    <text evidence="2">The sequence shown here is derived from an EMBL/GenBank/DDBJ whole genome shotgun (WGS) entry which is preliminary data.</text>
</comment>
<feature type="compositionally biased region" description="Polar residues" evidence="1">
    <location>
        <begin position="239"/>
        <end position="248"/>
    </location>
</feature>
<evidence type="ECO:0000256" key="1">
    <source>
        <dbReference type="SAM" id="MobiDB-lite"/>
    </source>
</evidence>
<feature type="region of interest" description="Disordered" evidence="1">
    <location>
        <begin position="97"/>
        <end position="183"/>
    </location>
</feature>
<dbReference type="Proteomes" id="UP000567179">
    <property type="component" value="Unassembled WGS sequence"/>
</dbReference>
<dbReference type="EMBL" id="JAACJJ010000014">
    <property type="protein sequence ID" value="KAF5327220.1"/>
    <property type="molecule type" value="Genomic_DNA"/>
</dbReference>
<proteinExistence type="predicted"/>
<feature type="compositionally biased region" description="Basic and acidic residues" evidence="1">
    <location>
        <begin position="165"/>
        <end position="175"/>
    </location>
</feature>
<organism evidence="2 3">
    <name type="scientific">Psilocybe cf. subviscida</name>
    <dbReference type="NCBI Taxonomy" id="2480587"/>
    <lineage>
        <taxon>Eukaryota</taxon>
        <taxon>Fungi</taxon>
        <taxon>Dikarya</taxon>
        <taxon>Basidiomycota</taxon>
        <taxon>Agaricomycotina</taxon>
        <taxon>Agaricomycetes</taxon>
        <taxon>Agaricomycetidae</taxon>
        <taxon>Agaricales</taxon>
        <taxon>Agaricineae</taxon>
        <taxon>Strophariaceae</taxon>
        <taxon>Psilocybe</taxon>
    </lineage>
</organism>
<evidence type="ECO:0000313" key="3">
    <source>
        <dbReference type="Proteomes" id="UP000567179"/>
    </source>
</evidence>
<feature type="compositionally biased region" description="Pro residues" evidence="1">
    <location>
        <begin position="153"/>
        <end position="163"/>
    </location>
</feature>
<sequence>MYPYSNYPVFLNTHLCSAIEQQRRRILSGQPPNFGPLQSMVAPGDSFNAIVNMLLEFQWDAINSPGYQPFWLSTPSPAPSPIVPLSVTSAASTSWISSPSPSPLDSISSTNVELGCPSMTLSDNDAASTTPALSSSPNPSSGISPSASSTAPLTPPCIPPPSPAEWHHGFNHDQNAKNTPSPLAGVDEAVIDLNAHALNAYINPQQLAIQPDQVDLRRKEITNHVFKSVLPAAGRQLHHSQVQHTAEQYASRERGESVSERRGGATDHSTHGSKDKSRANKPAKKRTPYDAGSRGRGKGKAVAKTVVKARGRGAMAGQSVSTSGPQPLTALEDVRHYHPGHKRHKFTFVPKVRVFKDGEETGTVDHRPAGSNTVVVEAVDCPPIKLRKGGIQFRAMYEHAAS</sequence>
<name>A0A8H5F823_9AGAR</name>
<accession>A0A8H5F823</accession>
<dbReference type="AlphaFoldDB" id="A0A8H5F823"/>
<feature type="compositionally biased region" description="Low complexity" evidence="1">
    <location>
        <begin position="97"/>
        <end position="110"/>
    </location>
</feature>
<gene>
    <name evidence="2" type="ORF">D9619_005087</name>
</gene>
<evidence type="ECO:0000313" key="2">
    <source>
        <dbReference type="EMBL" id="KAF5327220.1"/>
    </source>
</evidence>
<feature type="region of interest" description="Disordered" evidence="1">
    <location>
        <begin position="236"/>
        <end position="302"/>
    </location>
</feature>
<protein>
    <submittedName>
        <fullName evidence="2">Uncharacterized protein</fullName>
    </submittedName>
</protein>
<feature type="compositionally biased region" description="Basic and acidic residues" evidence="1">
    <location>
        <begin position="250"/>
        <end position="278"/>
    </location>
</feature>
<reference evidence="2 3" key="1">
    <citation type="journal article" date="2020" name="ISME J.">
        <title>Uncovering the hidden diversity of litter-decomposition mechanisms in mushroom-forming fungi.</title>
        <authorList>
            <person name="Floudas D."/>
            <person name="Bentzer J."/>
            <person name="Ahren D."/>
            <person name="Johansson T."/>
            <person name="Persson P."/>
            <person name="Tunlid A."/>
        </authorList>
    </citation>
    <scope>NUCLEOTIDE SEQUENCE [LARGE SCALE GENOMIC DNA]</scope>
    <source>
        <strain evidence="2 3">CBS 101986</strain>
    </source>
</reference>
<keyword evidence="3" id="KW-1185">Reference proteome</keyword>